<feature type="chain" id="PRO_5043565226" description="Pectinesterase inhibitor domain-containing protein" evidence="4">
    <location>
        <begin position="20"/>
        <end position="188"/>
    </location>
</feature>
<dbReference type="EMBL" id="JACGWJ010000026">
    <property type="protein sequence ID" value="KAL0311863.1"/>
    <property type="molecule type" value="Genomic_DNA"/>
</dbReference>
<dbReference type="InterPro" id="IPR034086">
    <property type="entry name" value="PMEI_plant"/>
</dbReference>
<protein>
    <recommendedName>
        <fullName evidence="5">Pectinesterase inhibitor domain-containing protein</fullName>
    </recommendedName>
</protein>
<dbReference type="Pfam" id="PF04043">
    <property type="entry name" value="PMEI"/>
    <property type="match status" value="1"/>
</dbReference>
<dbReference type="InterPro" id="IPR035513">
    <property type="entry name" value="Invertase/methylesterase_inhib"/>
</dbReference>
<reference evidence="6" key="1">
    <citation type="submission" date="2020-06" db="EMBL/GenBank/DDBJ databases">
        <authorList>
            <person name="Li T."/>
            <person name="Hu X."/>
            <person name="Zhang T."/>
            <person name="Song X."/>
            <person name="Zhang H."/>
            <person name="Dai N."/>
            <person name="Sheng W."/>
            <person name="Hou X."/>
            <person name="Wei L."/>
        </authorList>
    </citation>
    <scope>NUCLEOTIDE SEQUENCE</scope>
    <source>
        <strain evidence="6">G02</strain>
        <tissue evidence="6">Leaf</tissue>
    </source>
</reference>
<evidence type="ECO:0000256" key="1">
    <source>
        <dbReference type="ARBA" id="ARBA00022729"/>
    </source>
</evidence>
<proteinExistence type="inferred from homology"/>
<gene>
    <name evidence="6" type="ORF">Sradi_5585600</name>
</gene>
<feature type="domain" description="Pectinesterase inhibitor" evidence="5">
    <location>
        <begin position="33"/>
        <end position="182"/>
    </location>
</feature>
<feature type="signal peptide" evidence="4">
    <location>
        <begin position="1"/>
        <end position="19"/>
    </location>
</feature>
<comment type="caution">
    <text evidence="6">The sequence shown here is derived from an EMBL/GenBank/DDBJ whole genome shotgun (WGS) entry which is preliminary data.</text>
</comment>
<dbReference type="GO" id="GO:0046910">
    <property type="term" value="F:pectinesterase inhibitor activity"/>
    <property type="evidence" value="ECO:0007669"/>
    <property type="project" value="InterPro"/>
</dbReference>
<keyword evidence="2" id="KW-1015">Disulfide bond</keyword>
<dbReference type="Gene3D" id="1.20.140.40">
    <property type="entry name" value="Invertase/pectin methylesterase inhibitor family protein"/>
    <property type="match status" value="1"/>
</dbReference>
<dbReference type="AlphaFoldDB" id="A0AAW2KZA6"/>
<dbReference type="NCBIfam" id="TIGR01614">
    <property type="entry name" value="PME_inhib"/>
    <property type="match status" value="1"/>
</dbReference>
<evidence type="ECO:0000256" key="2">
    <source>
        <dbReference type="ARBA" id="ARBA00023157"/>
    </source>
</evidence>
<evidence type="ECO:0000256" key="3">
    <source>
        <dbReference type="ARBA" id="ARBA00038471"/>
    </source>
</evidence>
<dbReference type="CDD" id="cd15797">
    <property type="entry name" value="PMEI"/>
    <property type="match status" value="1"/>
</dbReference>
<dbReference type="InterPro" id="IPR006501">
    <property type="entry name" value="Pectinesterase_inhib_dom"/>
</dbReference>
<dbReference type="PANTHER" id="PTHR36710">
    <property type="entry name" value="PECTINESTERASE INHIBITOR-LIKE"/>
    <property type="match status" value="1"/>
</dbReference>
<evidence type="ECO:0000259" key="5">
    <source>
        <dbReference type="SMART" id="SM00856"/>
    </source>
</evidence>
<dbReference type="PANTHER" id="PTHR36710:SF4">
    <property type="entry name" value="PLANT INVERTASE_PECTIN METHYLESTERASE INHIBITOR SUPERFAMILY PROTEIN"/>
    <property type="match status" value="1"/>
</dbReference>
<dbReference type="SUPFAM" id="SSF101148">
    <property type="entry name" value="Plant invertase/pectin methylesterase inhibitor"/>
    <property type="match status" value="1"/>
</dbReference>
<accession>A0AAW2KZA6</accession>
<comment type="similarity">
    <text evidence="3">Belongs to the PMEI family.</text>
</comment>
<reference evidence="6" key="2">
    <citation type="journal article" date="2024" name="Plant">
        <title>Genomic evolution and insights into agronomic trait innovations of Sesamum species.</title>
        <authorList>
            <person name="Miao H."/>
            <person name="Wang L."/>
            <person name="Qu L."/>
            <person name="Liu H."/>
            <person name="Sun Y."/>
            <person name="Le M."/>
            <person name="Wang Q."/>
            <person name="Wei S."/>
            <person name="Zheng Y."/>
            <person name="Lin W."/>
            <person name="Duan Y."/>
            <person name="Cao H."/>
            <person name="Xiong S."/>
            <person name="Wang X."/>
            <person name="Wei L."/>
            <person name="Li C."/>
            <person name="Ma Q."/>
            <person name="Ju M."/>
            <person name="Zhao R."/>
            <person name="Li G."/>
            <person name="Mu C."/>
            <person name="Tian Q."/>
            <person name="Mei H."/>
            <person name="Zhang T."/>
            <person name="Gao T."/>
            <person name="Zhang H."/>
        </authorList>
    </citation>
    <scope>NUCLEOTIDE SEQUENCE</scope>
    <source>
        <strain evidence="6">G02</strain>
    </source>
</reference>
<keyword evidence="1 4" id="KW-0732">Signal</keyword>
<dbReference type="SMART" id="SM00856">
    <property type="entry name" value="PMEI"/>
    <property type="match status" value="1"/>
</dbReference>
<evidence type="ECO:0000313" key="6">
    <source>
        <dbReference type="EMBL" id="KAL0311863.1"/>
    </source>
</evidence>
<dbReference type="InterPro" id="IPR052421">
    <property type="entry name" value="PCW_Enzyme_Inhibitor"/>
</dbReference>
<sequence length="188" mass="21319">MSTLHFLSPFLNFLILVTSSTNSSTSAQIKGTVTDELIRGICIRTRNPSLCLNNLKSLRGKSLLPNPVAALGRNSMYMVLSRANRTVALTWAHYRGTTIHKPEVRMKYYKCFLKYTDIMKQLRQANKYMLAGLPESVKDYVLVSVNQVNCCNQELLRPPRERSDVLEANIELKDLCSIILAICNKVHQ</sequence>
<organism evidence="6">
    <name type="scientific">Sesamum radiatum</name>
    <name type="common">Black benniseed</name>
    <dbReference type="NCBI Taxonomy" id="300843"/>
    <lineage>
        <taxon>Eukaryota</taxon>
        <taxon>Viridiplantae</taxon>
        <taxon>Streptophyta</taxon>
        <taxon>Embryophyta</taxon>
        <taxon>Tracheophyta</taxon>
        <taxon>Spermatophyta</taxon>
        <taxon>Magnoliopsida</taxon>
        <taxon>eudicotyledons</taxon>
        <taxon>Gunneridae</taxon>
        <taxon>Pentapetalae</taxon>
        <taxon>asterids</taxon>
        <taxon>lamiids</taxon>
        <taxon>Lamiales</taxon>
        <taxon>Pedaliaceae</taxon>
        <taxon>Sesamum</taxon>
    </lineage>
</organism>
<name>A0AAW2KZA6_SESRA</name>
<evidence type="ECO:0000256" key="4">
    <source>
        <dbReference type="SAM" id="SignalP"/>
    </source>
</evidence>